<gene>
    <name evidence="2" type="ORF">F8M41_021343</name>
</gene>
<protein>
    <submittedName>
        <fullName evidence="2">Uncharacterized protein</fullName>
    </submittedName>
</protein>
<feature type="region of interest" description="Disordered" evidence="1">
    <location>
        <begin position="66"/>
        <end position="116"/>
    </location>
</feature>
<accession>A0A8H4B1H3</accession>
<feature type="compositionally biased region" description="Low complexity" evidence="1">
    <location>
        <begin position="71"/>
        <end position="88"/>
    </location>
</feature>
<dbReference type="AlphaFoldDB" id="A0A8H4B1H3"/>
<organism evidence="2 3">
    <name type="scientific">Gigaspora margarita</name>
    <dbReference type="NCBI Taxonomy" id="4874"/>
    <lineage>
        <taxon>Eukaryota</taxon>
        <taxon>Fungi</taxon>
        <taxon>Fungi incertae sedis</taxon>
        <taxon>Mucoromycota</taxon>
        <taxon>Glomeromycotina</taxon>
        <taxon>Glomeromycetes</taxon>
        <taxon>Diversisporales</taxon>
        <taxon>Gigasporaceae</taxon>
        <taxon>Gigaspora</taxon>
    </lineage>
</organism>
<dbReference type="EMBL" id="WTPW01000063">
    <property type="protein sequence ID" value="KAF0552653.1"/>
    <property type="molecule type" value="Genomic_DNA"/>
</dbReference>
<evidence type="ECO:0000313" key="3">
    <source>
        <dbReference type="Proteomes" id="UP000439903"/>
    </source>
</evidence>
<evidence type="ECO:0000313" key="2">
    <source>
        <dbReference type="EMBL" id="KAF0552653.1"/>
    </source>
</evidence>
<name>A0A8H4B1H3_GIGMA</name>
<proteinExistence type="predicted"/>
<comment type="caution">
    <text evidence="2">The sequence shown here is derived from an EMBL/GenBank/DDBJ whole genome shotgun (WGS) entry which is preliminary data.</text>
</comment>
<keyword evidence="3" id="KW-1185">Reference proteome</keyword>
<sequence length="116" mass="13401">MLKRHKTQTKPQTLTTPTVTPITIPKTYSEIISRKKSINWYEEKKLQQLKEKNLYTKKITATNEIYKGTNDADSNDTNNDFNHNSNDDPTGIPETYNEEKKSISSMKGKNSYARKT</sequence>
<reference evidence="2 3" key="1">
    <citation type="journal article" date="2019" name="Environ. Microbiol.">
        <title>At the nexus of three kingdoms: the genome of the mycorrhizal fungus Gigaspora margarita provides insights into plant, endobacterial and fungal interactions.</title>
        <authorList>
            <person name="Venice F."/>
            <person name="Ghignone S."/>
            <person name="Salvioli di Fossalunga A."/>
            <person name="Amselem J."/>
            <person name="Novero M."/>
            <person name="Xianan X."/>
            <person name="Sedzielewska Toro K."/>
            <person name="Morin E."/>
            <person name="Lipzen A."/>
            <person name="Grigoriev I.V."/>
            <person name="Henrissat B."/>
            <person name="Martin F.M."/>
            <person name="Bonfante P."/>
        </authorList>
    </citation>
    <scope>NUCLEOTIDE SEQUENCE [LARGE SCALE GENOMIC DNA]</scope>
    <source>
        <strain evidence="2 3">BEG34</strain>
    </source>
</reference>
<evidence type="ECO:0000256" key="1">
    <source>
        <dbReference type="SAM" id="MobiDB-lite"/>
    </source>
</evidence>
<dbReference type="Proteomes" id="UP000439903">
    <property type="component" value="Unassembled WGS sequence"/>
</dbReference>